<feature type="region of interest" description="Disordered" evidence="26">
    <location>
        <begin position="1"/>
        <end position="24"/>
    </location>
</feature>
<feature type="coiled-coil region" evidence="25">
    <location>
        <begin position="914"/>
        <end position="941"/>
    </location>
</feature>
<evidence type="ECO:0000256" key="17">
    <source>
        <dbReference type="ARBA" id="ARBA00023136"/>
    </source>
</evidence>
<comment type="catalytic activity">
    <reaction evidence="24">
        <text>(glutathione)4[2Fe(III)-2S] cluster(in) + ATP + H2O = (glutathione)4[2Fe(III)-2S] cluster(out) + ADP + phosphate + H(+)</text>
        <dbReference type="Rhea" id="RHEA:67028"/>
        <dbReference type="ChEBI" id="CHEBI:15377"/>
        <dbReference type="ChEBI" id="CHEBI:15378"/>
        <dbReference type="ChEBI" id="CHEBI:30616"/>
        <dbReference type="ChEBI" id="CHEBI:43474"/>
        <dbReference type="ChEBI" id="CHEBI:167627"/>
        <dbReference type="ChEBI" id="CHEBI:456216"/>
    </reaction>
    <physiologicalReaction direction="left-to-right" evidence="24">
        <dbReference type="Rhea" id="RHEA:67029"/>
    </physiologicalReaction>
</comment>
<evidence type="ECO:0000256" key="4">
    <source>
        <dbReference type="ARBA" id="ARBA00004496"/>
    </source>
</evidence>
<feature type="transmembrane region" description="Helical" evidence="27">
    <location>
        <begin position="1490"/>
        <end position="1509"/>
    </location>
</feature>
<evidence type="ECO:0000259" key="28">
    <source>
        <dbReference type="PROSITE" id="PS50893"/>
    </source>
</evidence>
<dbReference type="CDD" id="cd18582">
    <property type="entry name" value="ABC_6TM_ATM1_ABCB7"/>
    <property type="match status" value="1"/>
</dbReference>
<gene>
    <name evidence="30" type="ORF">OSB1V03_LOCUS5093</name>
</gene>
<evidence type="ECO:0000256" key="21">
    <source>
        <dbReference type="ARBA" id="ARBA00041016"/>
    </source>
</evidence>
<dbReference type="GO" id="GO:0003684">
    <property type="term" value="F:damaged DNA binding"/>
    <property type="evidence" value="ECO:0007669"/>
    <property type="project" value="TreeGrafter"/>
</dbReference>
<dbReference type="Gene3D" id="3.40.50.300">
    <property type="entry name" value="P-loop containing nucleotide triphosphate hydrolases"/>
    <property type="match status" value="2"/>
</dbReference>
<evidence type="ECO:0000256" key="10">
    <source>
        <dbReference type="ARBA" id="ARBA00022692"/>
    </source>
</evidence>
<dbReference type="InterPro" id="IPR029057">
    <property type="entry name" value="PRTase-like"/>
</dbReference>
<evidence type="ECO:0000256" key="24">
    <source>
        <dbReference type="ARBA" id="ARBA00048046"/>
    </source>
</evidence>
<keyword evidence="10 27" id="KW-0812">Transmembrane</keyword>
<dbReference type="GO" id="GO:0000724">
    <property type="term" value="P:double-strand break repair via homologous recombination"/>
    <property type="evidence" value="ECO:0007669"/>
    <property type="project" value="TreeGrafter"/>
</dbReference>
<dbReference type="InterPro" id="IPR003593">
    <property type="entry name" value="AAA+_ATPase"/>
</dbReference>
<dbReference type="CDD" id="cd06223">
    <property type="entry name" value="PRTases_typeI"/>
    <property type="match status" value="1"/>
</dbReference>
<comment type="similarity">
    <text evidence="5">Belongs to the SMC family. SMC6 subfamily.</text>
</comment>
<evidence type="ECO:0000256" key="15">
    <source>
        <dbReference type="ARBA" id="ARBA00023054"/>
    </source>
</evidence>
<dbReference type="GO" id="GO:0140359">
    <property type="term" value="F:ABC-type transporter activity"/>
    <property type="evidence" value="ECO:0007669"/>
    <property type="project" value="InterPro"/>
</dbReference>
<feature type="compositionally biased region" description="Polar residues" evidence="26">
    <location>
        <begin position="1151"/>
        <end position="1178"/>
    </location>
</feature>
<dbReference type="SUPFAM" id="SSF90123">
    <property type="entry name" value="ABC transporter transmembrane region"/>
    <property type="match status" value="1"/>
</dbReference>
<keyword evidence="9" id="KW-0963">Cytoplasm</keyword>
<dbReference type="GO" id="GO:0005743">
    <property type="term" value="C:mitochondrial inner membrane"/>
    <property type="evidence" value="ECO:0007669"/>
    <property type="project" value="UniProtKB-SubCell"/>
</dbReference>
<dbReference type="PROSITE" id="PS00211">
    <property type="entry name" value="ABC_TRANSPORTER_1"/>
    <property type="match status" value="1"/>
</dbReference>
<dbReference type="InterPro" id="IPR011527">
    <property type="entry name" value="ABC1_TM_dom"/>
</dbReference>
<evidence type="ECO:0000256" key="26">
    <source>
        <dbReference type="SAM" id="MobiDB-lite"/>
    </source>
</evidence>
<dbReference type="Pfam" id="PF00005">
    <property type="entry name" value="ABC_tran"/>
    <property type="match status" value="1"/>
</dbReference>
<evidence type="ECO:0000313" key="30">
    <source>
        <dbReference type="EMBL" id="CAD7624652.1"/>
    </source>
</evidence>
<dbReference type="GO" id="GO:0005524">
    <property type="term" value="F:ATP binding"/>
    <property type="evidence" value="ECO:0007669"/>
    <property type="project" value="UniProtKB-KW"/>
</dbReference>
<evidence type="ECO:0000256" key="12">
    <source>
        <dbReference type="ARBA" id="ARBA00022763"/>
    </source>
</evidence>
<dbReference type="SUPFAM" id="SSF52540">
    <property type="entry name" value="P-loop containing nucleoside triphosphate hydrolases"/>
    <property type="match status" value="2"/>
</dbReference>
<dbReference type="Gene3D" id="1.10.287.1490">
    <property type="match status" value="1"/>
</dbReference>
<evidence type="ECO:0000313" key="31">
    <source>
        <dbReference type="Proteomes" id="UP000759131"/>
    </source>
</evidence>
<dbReference type="FunFam" id="3.40.50.300:FF:000186">
    <property type="entry name" value="ATP-binding cassette sub-family B member 7, mitochondrial"/>
    <property type="match status" value="1"/>
</dbReference>
<evidence type="ECO:0000256" key="16">
    <source>
        <dbReference type="ARBA" id="ARBA00023134"/>
    </source>
</evidence>
<dbReference type="EMBL" id="OC857045">
    <property type="protein sequence ID" value="CAD7624652.1"/>
    <property type="molecule type" value="Genomic_DNA"/>
</dbReference>
<comment type="similarity">
    <text evidence="6">Belongs to the UPRTase family.</text>
</comment>
<dbReference type="GO" id="GO:0005525">
    <property type="term" value="F:GTP binding"/>
    <property type="evidence" value="ECO:0007669"/>
    <property type="project" value="UniProtKB-KW"/>
</dbReference>
<sequence>MAIGEPIVDAKTNTTATTTSTPAPKTGLQFPITRYANLIVMPINDQIIELQTIIRDKTTTRSDFVFYADRLIRLVVEEGLNQLPSKDMDVRTPTDAIYHGLQYLKRSVCGVSIVRSGEAMEKGLRDCCQSIRIGKILVQSDEVTHEARVVYAKFPEDIQERKVLLMYPIMSTGNTVVKAVKVLMDHGVRPTSIILLNLFCTPNAVASVAKTFPLMTILTSEVNPVAPNHFGQNGKSAILTGIVLGLGGRASTTSRGKGVASFIKSGQTQAKIILKICNWNEWSTGKQGFDVKTYGKSILIERTINASGSSTYKIKTSDGKTVADRRDALDDIIRHFNIQVDNPICVLNQEVSRNFLNTKNARDKYQFFMKATLLEDMKNDYASSETDRSISTKILDQKGKVLPDTTRDLKELERKVRMFNELENHKEKFTHLNNEALWALVYEQKNKLEAVRAQIAKFEKRLATESAKCEAEKETIAVLEAKKTETMGRLNQLIDDVNRAKDTVEEYRAKRDEIKDKMRNKERDDRGVRTEIMATKNDMKAIEQRIKGLEQQFSNESHNRRKEEIFQLRTEIEKLRAEEQSLLERYEQLDQSVRELGESGVRIYQERNQLKSTIDGKQYDIQRLNQSRVDQLKKFGPKYPELVKRIDEAFRKKVFKKKPLGPIGNHIKLKDYSCALAVELAIKNVIYAFCCDNMQDKRELDKIIQQVFGSGGQRTPSIITRPFTALHDVSRGRVRCDEYKSLLDLMDIKESAITNCLIDQCRIEQILFIPDYKKAEELLMVTNSVPNCHQAFTQEGCVMHPQTQNSDYKSYANHKRRSASILMQSVDQMVDLLNQEVVTLNEQYRVSEQTYQSHRQELDGKRKEIQALDSRKKQCRTDTIRKDTKLKELESIGDSPPVEISTLEEEHQTYGSRMTELHEQLKVIADEKQAMNDEYMEADAQLTARKTEYDKLLDSRQPWKASLEQIKTDLSNHGLVSADCQKKMKETEALKAEEGNKAAAFETEYQTDLDRAKAETGLEVLETRRSSRAVINEIKQMEKFLNEQENSIGDKDNIFKKYTELMAHFKRVKGEVSALERHLKRMKDSLDLRRRGYVELRNFYSLMTKFFFMDVLRHKGFSGSLEIYHSQKEVNGELKKGKTLEIKVNPKAMANNESQGSQGLPSSTQMSAAGSYSDTRSLSGGERSYSTVAFILALWESAQSPFKILDEVDVFMDLMTRKISLDTMIEFASQKSGKQYIFLSPLKLQNLPNPELIKVFQMPEPKLADEKRIHISSQSVADKQLSGGPAAAGHQLWHRRYSTISNDTPDNERPKVGAVHILRQMFGYVWPKDRPDLRKRVILSMGLLVVAKVINVEVPFIFKHGVDHLNANAGNVLALTDPSSTVLTVAAALMISYGMARAGSSLFNELRNAVFAKVAHDSIRRVAGNVFTHLHRMDLNFHLNRQTGALSKAIDRGTRGINFVLSALVFNVVPTFFEVALVSSIMYYKFGGQFAGITLGCIGAYTLFTLGITKWRTKFRVHMNKAENESGNLAIDSLINYETVKYFNNESYEAMKYDSQLKKYTDASLKTTTSLAFLNFGQNAIFSASLAAIMVLSAKGIVAGTMTVGDLVMVNGLLFQLSLPLNFLGSVYREIRQSLLDMQIMFNLLSIETTVKEKPNAPALILTHKEATVKFENVYFEYVKNQPILQNLSFEVPAGKWIALVGSSGSGKSTIVRLLYRFFDPQSGRILINGKDIRDYSLDSLRKQIAIVPQDTVLFNNTIKHNINYGDLTKNEEQVLHVSEMAELHDSIQRWPDKYETRVGERGLKLSGGEKQRVAIARAVLKDSPILVFDEATSSLDSITEYKIMNALQRATQNRTAIGIAHRLSTVVNADSIYVLSDGHVVDSGNHYSLVANKKGLYATLWAKQHEIDRELQAKQLQEAKELL</sequence>
<evidence type="ECO:0000256" key="2">
    <source>
        <dbReference type="ARBA" id="ARBA00004286"/>
    </source>
</evidence>
<keyword evidence="19" id="KW-0234">DNA repair</keyword>
<dbReference type="FunFam" id="1.20.1560.10:FF:000004">
    <property type="entry name" value="ATP-binding cassette sub-family B member 7"/>
    <property type="match status" value="1"/>
</dbReference>
<dbReference type="SUPFAM" id="SSF53271">
    <property type="entry name" value="PRTase-like"/>
    <property type="match status" value="1"/>
</dbReference>
<evidence type="ECO:0000256" key="23">
    <source>
        <dbReference type="ARBA" id="ARBA00044193"/>
    </source>
</evidence>
<evidence type="ECO:0000256" key="14">
    <source>
        <dbReference type="ARBA" id="ARBA00022989"/>
    </source>
</evidence>
<dbReference type="Gene3D" id="1.20.1560.10">
    <property type="entry name" value="ABC transporter type 1, transmembrane domain"/>
    <property type="match status" value="1"/>
</dbReference>
<keyword evidence="15 25" id="KW-0175">Coiled coil</keyword>
<dbReference type="EMBL" id="CAJPIZ010002470">
    <property type="protein sequence ID" value="CAG2105082.1"/>
    <property type="molecule type" value="Genomic_DNA"/>
</dbReference>
<evidence type="ECO:0000256" key="27">
    <source>
        <dbReference type="SAM" id="Phobius"/>
    </source>
</evidence>
<evidence type="ECO:0000256" key="22">
    <source>
        <dbReference type="ARBA" id="ARBA00042945"/>
    </source>
</evidence>
<dbReference type="GO" id="GO:0016887">
    <property type="term" value="F:ATP hydrolysis activity"/>
    <property type="evidence" value="ECO:0007669"/>
    <property type="project" value="InterPro"/>
</dbReference>
<dbReference type="InterPro" id="IPR017871">
    <property type="entry name" value="ABC_transporter-like_CS"/>
</dbReference>
<dbReference type="GO" id="GO:0003697">
    <property type="term" value="F:single-stranded DNA binding"/>
    <property type="evidence" value="ECO:0007669"/>
    <property type="project" value="TreeGrafter"/>
</dbReference>
<evidence type="ECO:0000256" key="9">
    <source>
        <dbReference type="ARBA" id="ARBA00022490"/>
    </source>
</evidence>
<dbReference type="PROSITE" id="PS50929">
    <property type="entry name" value="ABC_TM1F"/>
    <property type="match status" value="1"/>
</dbReference>
<accession>A0A7R9KK64</accession>
<feature type="coiled-coil region" evidence="25">
    <location>
        <begin position="415"/>
        <end position="592"/>
    </location>
</feature>
<reference evidence="30" key="1">
    <citation type="submission" date="2020-11" db="EMBL/GenBank/DDBJ databases">
        <authorList>
            <person name="Tran Van P."/>
        </authorList>
    </citation>
    <scope>NUCLEOTIDE SEQUENCE</scope>
</reference>
<evidence type="ECO:0000256" key="1">
    <source>
        <dbReference type="ARBA" id="ARBA00004123"/>
    </source>
</evidence>
<keyword evidence="14 27" id="KW-1133">Transmembrane helix</keyword>
<dbReference type="GO" id="GO:0005634">
    <property type="term" value="C:nucleus"/>
    <property type="evidence" value="ECO:0007669"/>
    <property type="project" value="UniProtKB-SubCell"/>
</dbReference>
<organism evidence="30">
    <name type="scientific">Medioppia subpectinata</name>
    <dbReference type="NCBI Taxonomy" id="1979941"/>
    <lineage>
        <taxon>Eukaryota</taxon>
        <taxon>Metazoa</taxon>
        <taxon>Ecdysozoa</taxon>
        <taxon>Arthropoda</taxon>
        <taxon>Chelicerata</taxon>
        <taxon>Arachnida</taxon>
        <taxon>Acari</taxon>
        <taxon>Acariformes</taxon>
        <taxon>Sarcoptiformes</taxon>
        <taxon>Oribatida</taxon>
        <taxon>Brachypylina</taxon>
        <taxon>Oppioidea</taxon>
        <taxon>Oppiidae</taxon>
        <taxon>Medioppia</taxon>
    </lineage>
</organism>
<evidence type="ECO:0000256" key="6">
    <source>
        <dbReference type="ARBA" id="ARBA00009516"/>
    </source>
</evidence>
<dbReference type="InterPro" id="IPR003439">
    <property type="entry name" value="ABC_transporter-like_ATP-bd"/>
</dbReference>
<feature type="compositionally biased region" description="Low complexity" evidence="26">
    <location>
        <begin position="10"/>
        <end position="24"/>
    </location>
</feature>
<proteinExistence type="inferred from homology"/>
<dbReference type="InterPro" id="IPR000836">
    <property type="entry name" value="PRTase_dom"/>
</dbReference>
<dbReference type="GO" id="GO:0030915">
    <property type="term" value="C:Smc5-Smc6 complex"/>
    <property type="evidence" value="ECO:0007669"/>
    <property type="project" value="TreeGrafter"/>
</dbReference>
<feature type="region of interest" description="Disordered" evidence="26">
    <location>
        <begin position="1150"/>
        <end position="1180"/>
    </location>
</feature>
<dbReference type="InterPro" id="IPR036640">
    <property type="entry name" value="ABC1_TM_sf"/>
</dbReference>
<dbReference type="SMART" id="SM00382">
    <property type="entry name" value="AAA"/>
    <property type="match status" value="1"/>
</dbReference>
<evidence type="ECO:0000256" key="11">
    <source>
        <dbReference type="ARBA" id="ARBA00022741"/>
    </source>
</evidence>
<keyword evidence="12" id="KW-0227">DNA damage</keyword>
<comment type="subcellular location">
    <subcellularLocation>
        <location evidence="2">Chromosome</location>
    </subcellularLocation>
    <subcellularLocation>
        <location evidence="4">Cytoplasm</location>
    </subcellularLocation>
    <subcellularLocation>
        <location evidence="3">Mitochondrion inner membrane</location>
        <topology evidence="3">Multi-pass membrane protein</topology>
    </subcellularLocation>
    <subcellularLocation>
        <location evidence="1">Nucleus</location>
    </subcellularLocation>
</comment>
<evidence type="ECO:0000256" key="20">
    <source>
        <dbReference type="ARBA" id="ARBA00023242"/>
    </source>
</evidence>
<dbReference type="OrthoDB" id="6500128at2759"/>
<feature type="transmembrane region" description="Helical" evidence="27">
    <location>
        <begin position="1457"/>
        <end position="1484"/>
    </location>
</feature>
<evidence type="ECO:0000256" key="25">
    <source>
        <dbReference type="SAM" id="Coils"/>
    </source>
</evidence>
<dbReference type="Gene3D" id="3.40.50.2020">
    <property type="match status" value="1"/>
</dbReference>
<evidence type="ECO:0000256" key="7">
    <source>
        <dbReference type="ARBA" id="ARBA00022448"/>
    </source>
</evidence>
<keyword evidence="7" id="KW-0813">Transport</keyword>
<dbReference type="PANTHER" id="PTHR19306">
    <property type="entry name" value="STRUCTURAL MAINTENANCE OF CHROMOSOMES 5,6 SMC5, SMC6"/>
    <property type="match status" value="1"/>
</dbReference>
<keyword evidence="11" id="KW-0547">Nucleotide-binding</keyword>
<dbReference type="InterPro" id="IPR003395">
    <property type="entry name" value="RecF/RecN/SMC_N"/>
</dbReference>
<dbReference type="FunFam" id="3.40.50.2020:FF:000026">
    <property type="entry name" value="Uracil phosphoribosyltransferase homolog"/>
    <property type="match status" value="1"/>
</dbReference>
<evidence type="ECO:0000256" key="5">
    <source>
        <dbReference type="ARBA" id="ARBA00006793"/>
    </source>
</evidence>
<feature type="transmembrane region" description="Helical" evidence="27">
    <location>
        <begin position="1378"/>
        <end position="1396"/>
    </location>
</feature>
<dbReference type="InterPro" id="IPR027417">
    <property type="entry name" value="P-loop_NTPase"/>
</dbReference>
<keyword evidence="8" id="KW-0158">Chromosome</keyword>
<keyword evidence="16" id="KW-0342">GTP-binding</keyword>
<feature type="domain" description="ABC transporter" evidence="28">
    <location>
        <begin position="1669"/>
        <end position="1903"/>
    </location>
</feature>
<evidence type="ECO:0000256" key="19">
    <source>
        <dbReference type="ARBA" id="ARBA00023204"/>
    </source>
</evidence>
<keyword evidence="17 27" id="KW-0472">Membrane</keyword>
<keyword evidence="18" id="KW-0233">DNA recombination</keyword>
<evidence type="ECO:0000256" key="18">
    <source>
        <dbReference type="ARBA" id="ARBA00023172"/>
    </source>
</evidence>
<evidence type="ECO:0000259" key="29">
    <source>
        <dbReference type="PROSITE" id="PS50929"/>
    </source>
</evidence>
<dbReference type="GO" id="GO:0035861">
    <property type="term" value="C:site of double-strand break"/>
    <property type="evidence" value="ECO:0007669"/>
    <property type="project" value="TreeGrafter"/>
</dbReference>
<dbReference type="Pfam" id="PF14681">
    <property type="entry name" value="UPRTase"/>
    <property type="match status" value="1"/>
</dbReference>
<keyword evidence="13" id="KW-0067">ATP-binding</keyword>
<dbReference type="PANTHER" id="PTHR19306:SF6">
    <property type="entry name" value="STRUCTURAL MAINTENANCE OF CHROMOSOMES PROTEIN 6"/>
    <property type="match status" value="1"/>
</dbReference>
<evidence type="ECO:0000256" key="3">
    <source>
        <dbReference type="ARBA" id="ARBA00004448"/>
    </source>
</evidence>
<name>A0A7R9KK64_9ACAR</name>
<dbReference type="Pfam" id="PF02463">
    <property type="entry name" value="SMC_N"/>
    <property type="match status" value="1"/>
</dbReference>
<evidence type="ECO:0000256" key="13">
    <source>
        <dbReference type="ARBA" id="ARBA00022840"/>
    </source>
</evidence>
<feature type="domain" description="ABC transmembrane type-1" evidence="29">
    <location>
        <begin position="1338"/>
        <end position="1633"/>
    </location>
</feature>
<keyword evidence="20" id="KW-0539">Nucleus</keyword>
<protein>
    <recommendedName>
        <fullName evidence="21">Iron-sulfur clusters transporter ABCB7, mitochondrial</fullName>
    </recommendedName>
    <alternativeName>
        <fullName evidence="22">ATP-binding cassette sub-family B member 7, mitochondrial</fullName>
    </alternativeName>
    <alternativeName>
        <fullName evidence="23">Uracil phosphoribosyltransferase homolog</fullName>
    </alternativeName>
</protein>
<dbReference type="Pfam" id="PF00664">
    <property type="entry name" value="ABC_membrane"/>
    <property type="match status" value="1"/>
</dbReference>
<evidence type="ECO:0000256" key="8">
    <source>
        <dbReference type="ARBA" id="ARBA00022454"/>
    </source>
</evidence>
<keyword evidence="31" id="KW-1185">Reference proteome</keyword>
<feature type="coiled-coil region" evidence="25">
    <location>
        <begin position="823"/>
        <end position="871"/>
    </location>
</feature>
<feature type="transmembrane region" description="Helical" evidence="27">
    <location>
        <begin position="1580"/>
        <end position="1602"/>
    </location>
</feature>
<dbReference type="PROSITE" id="PS50893">
    <property type="entry name" value="ABC_TRANSPORTER_2"/>
    <property type="match status" value="1"/>
</dbReference>
<dbReference type="Proteomes" id="UP000759131">
    <property type="component" value="Unassembled WGS sequence"/>
</dbReference>